<sequence length="132" mass="15094">MFFGEKKYVLVELSYFHPHPTFKNLLQDLLMKGFTPVLAHPERYGYWPVDEPVFEDLHAAGVLFQVNIPSICGYYGSDIRNRAFDLIEKGFVSLAGSDVHNERYASAVIDGLRNKKVREILKSNVFRNADIA</sequence>
<accession>A0A644XBR4</accession>
<evidence type="ECO:0000313" key="2">
    <source>
        <dbReference type="EMBL" id="MPM13347.1"/>
    </source>
</evidence>
<dbReference type="GO" id="GO:0030145">
    <property type="term" value="F:manganese ion binding"/>
    <property type="evidence" value="ECO:0007669"/>
    <property type="project" value="InterPro"/>
</dbReference>
<protein>
    <recommendedName>
        <fullName evidence="3">Protein-tyrosine-phosphatase</fullName>
    </recommendedName>
</protein>
<keyword evidence="1" id="KW-0378">Hydrolase</keyword>
<dbReference type="Gene3D" id="3.20.20.140">
    <property type="entry name" value="Metal-dependent hydrolases"/>
    <property type="match status" value="1"/>
</dbReference>
<dbReference type="PANTHER" id="PTHR39181:SF1">
    <property type="entry name" value="TYROSINE-PROTEIN PHOSPHATASE YWQE"/>
    <property type="match status" value="1"/>
</dbReference>
<proteinExistence type="predicted"/>
<dbReference type="InterPro" id="IPR016667">
    <property type="entry name" value="Caps_polysacc_synth_CpsB/CapC"/>
</dbReference>
<dbReference type="SUPFAM" id="SSF89550">
    <property type="entry name" value="PHP domain-like"/>
    <property type="match status" value="1"/>
</dbReference>
<dbReference type="AlphaFoldDB" id="A0A644XBR4"/>
<dbReference type="InterPro" id="IPR016195">
    <property type="entry name" value="Pol/histidinol_Pase-like"/>
</dbReference>
<reference evidence="2" key="1">
    <citation type="submission" date="2019-08" db="EMBL/GenBank/DDBJ databases">
        <authorList>
            <person name="Kucharzyk K."/>
            <person name="Murdoch R.W."/>
            <person name="Higgins S."/>
            <person name="Loffler F."/>
        </authorList>
    </citation>
    <scope>NUCLEOTIDE SEQUENCE</scope>
</reference>
<dbReference type="PANTHER" id="PTHR39181">
    <property type="entry name" value="TYROSINE-PROTEIN PHOSPHATASE YWQE"/>
    <property type="match status" value="1"/>
</dbReference>
<name>A0A644XBR4_9ZZZZ</name>
<comment type="caution">
    <text evidence="2">The sequence shown here is derived from an EMBL/GenBank/DDBJ whole genome shotgun (WGS) entry which is preliminary data.</text>
</comment>
<dbReference type="Pfam" id="PF19567">
    <property type="entry name" value="CpsB_CapC"/>
    <property type="match status" value="1"/>
</dbReference>
<evidence type="ECO:0008006" key="3">
    <source>
        <dbReference type="Google" id="ProtNLM"/>
    </source>
</evidence>
<gene>
    <name evidence="2" type="ORF">SDC9_59704</name>
</gene>
<dbReference type="GO" id="GO:0004725">
    <property type="term" value="F:protein tyrosine phosphatase activity"/>
    <property type="evidence" value="ECO:0007669"/>
    <property type="project" value="InterPro"/>
</dbReference>
<dbReference type="EMBL" id="VSSQ01002107">
    <property type="protein sequence ID" value="MPM13347.1"/>
    <property type="molecule type" value="Genomic_DNA"/>
</dbReference>
<evidence type="ECO:0000256" key="1">
    <source>
        <dbReference type="ARBA" id="ARBA00022801"/>
    </source>
</evidence>
<organism evidence="2">
    <name type="scientific">bioreactor metagenome</name>
    <dbReference type="NCBI Taxonomy" id="1076179"/>
    <lineage>
        <taxon>unclassified sequences</taxon>
        <taxon>metagenomes</taxon>
        <taxon>ecological metagenomes</taxon>
    </lineage>
</organism>